<gene>
    <name evidence="4" type="primary">iolG_2</name>
    <name evidence="4" type="ORF">STSP_67410</name>
</gene>
<dbReference type="STRING" id="1716141.STSP_67410"/>
<protein>
    <submittedName>
        <fullName evidence="4">Inositol 2-dehydrogenase</fullName>
        <ecNumber evidence="4">1.1.1.18</ecNumber>
    </submittedName>
</protein>
<dbReference type="InterPro" id="IPR000683">
    <property type="entry name" value="Gfo/Idh/MocA-like_OxRdtase_N"/>
</dbReference>
<dbReference type="Gene3D" id="3.40.50.720">
    <property type="entry name" value="NAD(P)-binding Rossmann-like Domain"/>
    <property type="match status" value="1"/>
</dbReference>
<sequence length="332" mass="34783">MSAVRIGVIGAGNMGADHVSTLHRFVSGAEVTLVADVDRERADAVASTVPGARATDDAHALIADPGVDAVVIASHDSTHADLAIAAVRAGKPVMCEKPLAPTTRECVRVVRAEQQAGGGLISLGFMRRFDPAYMELKAAVAAGACGSPLLLHCISRGVSSSPGCTDEFSVTGSAIHEFDTVPWLLDSPITEVSWHAALTTSAVTGLRDPQLMLLRTADGALTTVETFLNAGYGYDIRCEIAGERGTLALANPARLVADADRARSTTYPADWRPRFADAYRLELQAWTDAVAQQQPSPLATAHDGLTACAVAEAVITSMKNGGRTIDVEVPEV</sequence>
<dbReference type="InterPro" id="IPR036291">
    <property type="entry name" value="NAD(P)-bd_dom_sf"/>
</dbReference>
<evidence type="ECO:0000313" key="5">
    <source>
        <dbReference type="Proteomes" id="UP000077381"/>
    </source>
</evidence>
<organism evidence="4 5">
    <name type="scientific">Streptomyces jeddahensis</name>
    <dbReference type="NCBI Taxonomy" id="1716141"/>
    <lineage>
        <taxon>Bacteria</taxon>
        <taxon>Bacillati</taxon>
        <taxon>Actinomycetota</taxon>
        <taxon>Actinomycetes</taxon>
        <taxon>Kitasatosporales</taxon>
        <taxon>Streptomycetaceae</taxon>
        <taxon>Streptomyces</taxon>
    </lineage>
</organism>
<dbReference type="Proteomes" id="UP000077381">
    <property type="component" value="Unassembled WGS sequence"/>
</dbReference>
<dbReference type="AlphaFoldDB" id="A0A177HGR8"/>
<dbReference type="Pfam" id="PF01408">
    <property type="entry name" value="GFO_IDH_MocA"/>
    <property type="match status" value="1"/>
</dbReference>
<comment type="caution">
    <text evidence="4">The sequence shown here is derived from an EMBL/GenBank/DDBJ whole genome shotgun (WGS) entry which is preliminary data.</text>
</comment>
<keyword evidence="5" id="KW-1185">Reference proteome</keyword>
<dbReference type="Pfam" id="PF02894">
    <property type="entry name" value="GFO_IDH_MocA_C"/>
    <property type="match status" value="1"/>
</dbReference>
<feature type="domain" description="Gfo/Idh/MocA-like oxidoreductase N-terminal" evidence="2">
    <location>
        <begin position="4"/>
        <end position="117"/>
    </location>
</feature>
<dbReference type="RefSeq" id="WP_067284707.1">
    <property type="nucleotide sequence ID" value="NZ_LOHS01000164.1"/>
</dbReference>
<keyword evidence="4" id="KW-0560">Oxidoreductase</keyword>
<dbReference type="InterPro" id="IPR050424">
    <property type="entry name" value="Gfo-Idh-MocA_inositol_DH"/>
</dbReference>
<feature type="domain" description="Gfo/Idh/MocA-like oxidoreductase C-terminal" evidence="3">
    <location>
        <begin position="172"/>
        <end position="322"/>
    </location>
</feature>
<dbReference type="InterPro" id="IPR004104">
    <property type="entry name" value="Gfo/Idh/MocA-like_OxRdtase_C"/>
</dbReference>
<accession>A0A177HGR8</accession>
<evidence type="ECO:0000259" key="3">
    <source>
        <dbReference type="Pfam" id="PF02894"/>
    </source>
</evidence>
<dbReference type="PATRIC" id="fig|1716141.3.peg.7121"/>
<dbReference type="GO" id="GO:0000166">
    <property type="term" value="F:nucleotide binding"/>
    <property type="evidence" value="ECO:0007669"/>
    <property type="project" value="InterPro"/>
</dbReference>
<dbReference type="Gene3D" id="3.30.360.10">
    <property type="entry name" value="Dihydrodipicolinate Reductase, domain 2"/>
    <property type="match status" value="1"/>
</dbReference>
<evidence type="ECO:0000313" key="4">
    <source>
        <dbReference type="EMBL" id="OAH09976.1"/>
    </source>
</evidence>
<evidence type="ECO:0000259" key="2">
    <source>
        <dbReference type="Pfam" id="PF01408"/>
    </source>
</evidence>
<comment type="similarity">
    <text evidence="1">Belongs to the Gfo/Idh/MocA family.</text>
</comment>
<dbReference type="OrthoDB" id="256869at2"/>
<name>A0A177HGR8_9ACTN</name>
<dbReference type="GO" id="GO:0050112">
    <property type="term" value="F:inositol 2-dehydrogenase (NAD+) activity"/>
    <property type="evidence" value="ECO:0007669"/>
    <property type="project" value="UniProtKB-EC"/>
</dbReference>
<proteinExistence type="inferred from homology"/>
<dbReference type="EMBL" id="LOHS01000164">
    <property type="protein sequence ID" value="OAH09976.1"/>
    <property type="molecule type" value="Genomic_DNA"/>
</dbReference>
<dbReference type="SUPFAM" id="SSF51735">
    <property type="entry name" value="NAD(P)-binding Rossmann-fold domains"/>
    <property type="match status" value="1"/>
</dbReference>
<dbReference type="EC" id="1.1.1.18" evidence="4"/>
<reference evidence="4 5" key="1">
    <citation type="submission" date="2015-12" db="EMBL/GenBank/DDBJ databases">
        <title>Genome sequence of Streptomyces sp. G25.</title>
        <authorList>
            <person name="Poehlein A."/>
            <person name="Roettig A."/>
            <person name="Hiessl S."/>
            <person name="Hauschild P."/>
            <person name="Schauer J."/>
            <person name="Madkour M.H."/>
            <person name="Al-Ansari A.M."/>
            <person name="Almakishah N.H."/>
            <person name="Steinbuechel A."/>
            <person name="Daniel R."/>
        </authorList>
    </citation>
    <scope>NUCLEOTIDE SEQUENCE [LARGE SCALE GENOMIC DNA]</scope>
    <source>
        <strain evidence="5">G25(2015)</strain>
    </source>
</reference>
<evidence type="ECO:0000256" key="1">
    <source>
        <dbReference type="ARBA" id="ARBA00010928"/>
    </source>
</evidence>
<dbReference type="SUPFAM" id="SSF55347">
    <property type="entry name" value="Glyceraldehyde-3-phosphate dehydrogenase-like, C-terminal domain"/>
    <property type="match status" value="1"/>
</dbReference>
<dbReference type="PANTHER" id="PTHR43593:SF1">
    <property type="entry name" value="INOSITOL 2-DEHYDROGENASE"/>
    <property type="match status" value="1"/>
</dbReference>
<dbReference type="PANTHER" id="PTHR43593">
    <property type="match status" value="1"/>
</dbReference>